<dbReference type="EMBL" id="MLJW01000027">
    <property type="protein sequence ID" value="OIR09221.1"/>
    <property type="molecule type" value="Genomic_DNA"/>
</dbReference>
<dbReference type="AlphaFoldDB" id="A0A1J5SZ09"/>
<organism evidence="5">
    <name type="scientific">mine drainage metagenome</name>
    <dbReference type="NCBI Taxonomy" id="410659"/>
    <lineage>
        <taxon>unclassified sequences</taxon>
        <taxon>metagenomes</taxon>
        <taxon>ecological metagenomes</taxon>
    </lineage>
</organism>
<dbReference type="InterPro" id="IPR000792">
    <property type="entry name" value="Tscrpt_reg_LuxR_C"/>
</dbReference>
<accession>A0A1J5SZ09</accession>
<dbReference type="Pfam" id="PF00072">
    <property type="entry name" value="Response_reg"/>
    <property type="match status" value="1"/>
</dbReference>
<dbReference type="SUPFAM" id="SSF52172">
    <property type="entry name" value="CheY-like"/>
    <property type="match status" value="1"/>
</dbReference>
<dbReference type="GO" id="GO:0000160">
    <property type="term" value="P:phosphorelay signal transduction system"/>
    <property type="evidence" value="ECO:0007669"/>
    <property type="project" value="InterPro"/>
</dbReference>
<keyword evidence="1" id="KW-0597">Phosphoprotein</keyword>
<protein>
    <submittedName>
        <fullName evidence="5">Response regulator protein VraR</fullName>
    </submittedName>
</protein>
<feature type="domain" description="Response regulatory" evidence="4">
    <location>
        <begin position="8"/>
        <end position="124"/>
    </location>
</feature>
<dbReference type="GO" id="GO:0006355">
    <property type="term" value="P:regulation of DNA-templated transcription"/>
    <property type="evidence" value="ECO:0007669"/>
    <property type="project" value="InterPro"/>
</dbReference>
<reference evidence="5" key="1">
    <citation type="submission" date="2016-10" db="EMBL/GenBank/DDBJ databases">
        <title>Sequence of Gallionella enrichment culture.</title>
        <authorList>
            <person name="Poehlein A."/>
            <person name="Muehling M."/>
            <person name="Daniel R."/>
        </authorList>
    </citation>
    <scope>NUCLEOTIDE SEQUENCE</scope>
</reference>
<evidence type="ECO:0000259" key="3">
    <source>
        <dbReference type="PROSITE" id="PS50043"/>
    </source>
</evidence>
<dbReference type="InterPro" id="IPR011006">
    <property type="entry name" value="CheY-like_superfamily"/>
</dbReference>
<dbReference type="Pfam" id="PF00196">
    <property type="entry name" value="GerE"/>
    <property type="match status" value="1"/>
</dbReference>
<dbReference type="InterPro" id="IPR016032">
    <property type="entry name" value="Sig_transdc_resp-reg_C-effctor"/>
</dbReference>
<comment type="caution">
    <text evidence="5">The sequence shown here is derived from an EMBL/GenBank/DDBJ whole genome shotgun (WGS) entry which is preliminary data.</text>
</comment>
<evidence type="ECO:0000259" key="4">
    <source>
        <dbReference type="PROSITE" id="PS50110"/>
    </source>
</evidence>
<dbReference type="PRINTS" id="PR00038">
    <property type="entry name" value="HTHLUXR"/>
</dbReference>
<evidence type="ECO:0000256" key="1">
    <source>
        <dbReference type="ARBA" id="ARBA00022553"/>
    </source>
</evidence>
<keyword evidence="2" id="KW-0238">DNA-binding</keyword>
<dbReference type="CDD" id="cd06170">
    <property type="entry name" value="LuxR_C_like"/>
    <property type="match status" value="1"/>
</dbReference>
<dbReference type="SMART" id="SM00448">
    <property type="entry name" value="REC"/>
    <property type="match status" value="1"/>
</dbReference>
<dbReference type="PANTHER" id="PTHR43214">
    <property type="entry name" value="TWO-COMPONENT RESPONSE REGULATOR"/>
    <property type="match status" value="1"/>
</dbReference>
<evidence type="ECO:0000313" key="5">
    <source>
        <dbReference type="EMBL" id="OIR09221.1"/>
    </source>
</evidence>
<dbReference type="PANTHER" id="PTHR43214:SF43">
    <property type="entry name" value="TWO-COMPONENT RESPONSE REGULATOR"/>
    <property type="match status" value="1"/>
</dbReference>
<dbReference type="PROSITE" id="PS50110">
    <property type="entry name" value="RESPONSE_REGULATORY"/>
    <property type="match status" value="1"/>
</dbReference>
<name>A0A1J5SZ09_9ZZZZ</name>
<dbReference type="SMART" id="SM00421">
    <property type="entry name" value="HTH_LUXR"/>
    <property type="match status" value="1"/>
</dbReference>
<gene>
    <name evidence="5" type="primary">vraR_1</name>
    <name evidence="5" type="ORF">GALL_84510</name>
</gene>
<dbReference type="GO" id="GO:0003677">
    <property type="term" value="F:DNA binding"/>
    <property type="evidence" value="ECO:0007669"/>
    <property type="project" value="UniProtKB-KW"/>
</dbReference>
<dbReference type="PROSITE" id="PS00622">
    <property type="entry name" value="HTH_LUXR_1"/>
    <property type="match status" value="1"/>
</dbReference>
<dbReference type="InterPro" id="IPR058245">
    <property type="entry name" value="NreC/VraR/RcsB-like_REC"/>
</dbReference>
<dbReference type="InterPro" id="IPR039420">
    <property type="entry name" value="WalR-like"/>
</dbReference>
<sequence>MKKENPIRILIADDHFIVRSGLVAMIDSEPDMEVVAQAADGAQAVELFERVKPDLALLDLRMPVKTGNEAIELIRRRTPTARILVLTAFNGDEDIHRALNAGAQGYVLKSSTAEGLIPAIRAVAAGSRWIPRDVATRLAMRNTFEELTPREVQVLGELAKGKANKEIADALGISDHTVKDHLKNILGKLHVADRTEAVTAAIQRGIIHL</sequence>
<evidence type="ECO:0000256" key="2">
    <source>
        <dbReference type="ARBA" id="ARBA00023125"/>
    </source>
</evidence>
<dbReference type="CDD" id="cd17535">
    <property type="entry name" value="REC_NarL-like"/>
    <property type="match status" value="1"/>
</dbReference>
<dbReference type="SUPFAM" id="SSF46894">
    <property type="entry name" value="C-terminal effector domain of the bipartite response regulators"/>
    <property type="match status" value="1"/>
</dbReference>
<dbReference type="InterPro" id="IPR001789">
    <property type="entry name" value="Sig_transdc_resp-reg_receiver"/>
</dbReference>
<proteinExistence type="predicted"/>
<dbReference type="Gene3D" id="3.40.50.2300">
    <property type="match status" value="1"/>
</dbReference>
<feature type="domain" description="HTH luxR-type" evidence="3">
    <location>
        <begin position="140"/>
        <end position="205"/>
    </location>
</feature>
<dbReference type="PROSITE" id="PS50043">
    <property type="entry name" value="HTH_LUXR_2"/>
    <property type="match status" value="1"/>
</dbReference>